<comment type="caution">
    <text evidence="4">The sequence shown here is derived from an EMBL/GenBank/DDBJ whole genome shotgun (WGS) entry which is preliminary data.</text>
</comment>
<dbReference type="SUPFAM" id="SSF51735">
    <property type="entry name" value="NAD(P)-binding Rossmann-fold domains"/>
    <property type="match status" value="1"/>
</dbReference>
<dbReference type="PRINTS" id="PR00081">
    <property type="entry name" value="GDHRDH"/>
</dbReference>
<dbReference type="InterPro" id="IPR002347">
    <property type="entry name" value="SDR_fam"/>
</dbReference>
<evidence type="ECO:0000313" key="5">
    <source>
        <dbReference type="Proteomes" id="UP000783213"/>
    </source>
</evidence>
<keyword evidence="5" id="KW-1185">Reference proteome</keyword>
<dbReference type="Proteomes" id="UP000783213">
    <property type="component" value="Unassembled WGS sequence"/>
</dbReference>
<dbReference type="CDD" id="cd05233">
    <property type="entry name" value="SDR_c"/>
    <property type="match status" value="1"/>
</dbReference>
<dbReference type="RefSeq" id="XP_038809988.1">
    <property type="nucleotide sequence ID" value="XM_038953593.1"/>
</dbReference>
<dbReference type="PANTHER" id="PTHR42760:SF37">
    <property type="entry name" value="CLAVALDEHYDE DEHYDROGENASE"/>
    <property type="match status" value="1"/>
</dbReference>
<comment type="similarity">
    <text evidence="1 3">Belongs to the short-chain dehydrogenases/reductases (SDR) family.</text>
</comment>
<keyword evidence="2" id="KW-0560">Oxidoreductase</keyword>
<dbReference type="Pfam" id="PF00106">
    <property type="entry name" value="adh_short"/>
    <property type="match status" value="1"/>
</dbReference>
<dbReference type="GeneID" id="62232745"/>
<evidence type="ECO:0000256" key="2">
    <source>
        <dbReference type="ARBA" id="ARBA00023002"/>
    </source>
</evidence>
<dbReference type="EMBL" id="RCSX01000012">
    <property type="protein sequence ID" value="KAF7927589.1"/>
    <property type="molecule type" value="Genomic_DNA"/>
</dbReference>
<sequence length="298" mass="32578">MSSSSLFPAESGQTFTKIFYNDTYAEISPKASSHSGKVVFVNGASKGIGRAIALSYAKSGVSGLIISARASLASVEREIEEVCKSANTPVPNILALKLDVLDFASVAEAAKSIETTFGRLDILINNAGYFSSATNTVDGDKDEWWMNLEINLRGVYWVTKCLLPLLLKTDGGDKTIVNLSSVAALLMSPGMSGYQMSKFGLVRFTETLCVEYGDQDLLAYSVHPGAVVTDLSSALPEDYRKILIDTPELAADTIPYLTSQKRKWLAGRYLSCNWDMAEIMSREKEIVDGDKLKFRMNF</sequence>
<dbReference type="InterPro" id="IPR036291">
    <property type="entry name" value="NAD(P)-bd_dom_sf"/>
</dbReference>
<reference evidence="4 5" key="1">
    <citation type="journal article" date="2020" name="Genome Biol. Evol.">
        <title>Comparative genomics of Sclerotiniaceae.</title>
        <authorList>
            <person name="Valero Jimenez C.A."/>
            <person name="Steentjes M."/>
            <person name="Scholten O.E."/>
            <person name="Van Kan J.A.L."/>
        </authorList>
    </citation>
    <scope>NUCLEOTIDE SEQUENCE [LARGE SCALE GENOMIC DNA]</scope>
    <source>
        <strain evidence="4 5">B1</strain>
    </source>
</reference>
<gene>
    <name evidence="4" type="ORF">EAE98_005971</name>
</gene>
<evidence type="ECO:0000256" key="1">
    <source>
        <dbReference type="ARBA" id="ARBA00006484"/>
    </source>
</evidence>
<dbReference type="PRINTS" id="PR00080">
    <property type="entry name" value="SDRFAMILY"/>
</dbReference>
<accession>A0ABQ7ILH5</accession>
<organism evidence="4 5">
    <name type="scientific">Botrytis deweyae</name>
    <dbReference type="NCBI Taxonomy" id="2478750"/>
    <lineage>
        <taxon>Eukaryota</taxon>
        <taxon>Fungi</taxon>
        <taxon>Dikarya</taxon>
        <taxon>Ascomycota</taxon>
        <taxon>Pezizomycotina</taxon>
        <taxon>Leotiomycetes</taxon>
        <taxon>Helotiales</taxon>
        <taxon>Sclerotiniaceae</taxon>
        <taxon>Botrytis</taxon>
    </lineage>
</organism>
<dbReference type="PANTHER" id="PTHR42760">
    <property type="entry name" value="SHORT-CHAIN DEHYDROGENASES/REDUCTASES FAMILY MEMBER"/>
    <property type="match status" value="1"/>
</dbReference>
<evidence type="ECO:0000256" key="3">
    <source>
        <dbReference type="RuleBase" id="RU000363"/>
    </source>
</evidence>
<protein>
    <submittedName>
        <fullName evidence="4">Uncharacterized protein</fullName>
    </submittedName>
</protein>
<evidence type="ECO:0000313" key="4">
    <source>
        <dbReference type="EMBL" id="KAF7927589.1"/>
    </source>
</evidence>
<dbReference type="Gene3D" id="3.40.50.720">
    <property type="entry name" value="NAD(P)-binding Rossmann-like Domain"/>
    <property type="match status" value="1"/>
</dbReference>
<name>A0ABQ7ILH5_9HELO</name>
<proteinExistence type="inferred from homology"/>